<dbReference type="Gene3D" id="3.40.50.300">
    <property type="entry name" value="P-loop containing nucleotide triphosphate hydrolases"/>
    <property type="match status" value="1"/>
</dbReference>
<dbReference type="GO" id="GO:0005737">
    <property type="term" value="C:cytoplasm"/>
    <property type="evidence" value="ECO:0007669"/>
    <property type="project" value="UniProtKB-SubCell"/>
</dbReference>
<evidence type="ECO:0000313" key="10">
    <source>
        <dbReference type="EMBL" id="OGG26860.1"/>
    </source>
</evidence>
<evidence type="ECO:0000256" key="6">
    <source>
        <dbReference type="PIRSR" id="PIRSR006809-1"/>
    </source>
</evidence>
<keyword evidence="5" id="KW-0963">Cytoplasm</keyword>
<dbReference type="GO" id="GO:0046872">
    <property type="term" value="F:metal ion binding"/>
    <property type="evidence" value="ECO:0007669"/>
    <property type="project" value="UniProtKB-KW"/>
</dbReference>
<evidence type="ECO:0000256" key="1">
    <source>
        <dbReference type="ARBA" id="ARBA00022723"/>
    </source>
</evidence>
<comment type="cofactor">
    <cofactor evidence="7">
        <name>Mg(2+)</name>
        <dbReference type="ChEBI" id="CHEBI:18420"/>
    </cofactor>
</comment>
<dbReference type="InterPro" id="IPR016496">
    <property type="entry name" value="GTPase_HflX"/>
</dbReference>
<keyword evidence="2 5" id="KW-0547">Nucleotide-binding</keyword>
<dbReference type="HAMAP" id="MF_00900">
    <property type="entry name" value="GTPase_HflX"/>
    <property type="match status" value="1"/>
</dbReference>
<feature type="domain" description="Hflx-type G" evidence="9">
    <location>
        <begin position="205"/>
        <end position="383"/>
    </location>
</feature>
<feature type="binding site" evidence="6">
    <location>
        <begin position="351"/>
        <end position="353"/>
    </location>
    <ligand>
        <name>GTP</name>
        <dbReference type="ChEBI" id="CHEBI:37565"/>
    </ligand>
</feature>
<sequence>MINLSQNNRFMLIGLAPYNQDKEKTLADFEELELLVHTFEGRVYAATVQNASRFDNATFIGKGKAQEVAETILKEKIDIAVINATVKPGQLYTLKKIFERSNPDISVWDRVDLILKIFSKHAQTSEAKLQIRLSHLHHMGPKIYGIGMELSQQGGGIGTRGMGETNTEIMRRHFRDEIRNIHKELKKLSQNRSQQMSQRKRNGLPTISIVGYTNSGKTTLFNTLGKKSNLVKDELFATLDSSVCKFYLPSIGNEVFLSDTIGFIKNLPTELIDSFKSTLMETVNADLLLHVIDVSDPWVNDKIIAVEKILRDLKIETKTRIYVFNKIDAVKDLNKEELVAQYASFHPQFISAKFQQGLNELKVEIQKNKGFNDKMRDKFLSVI</sequence>
<dbReference type="Pfam" id="PF01926">
    <property type="entry name" value="MMR_HSR1"/>
    <property type="match status" value="1"/>
</dbReference>
<feature type="binding site" evidence="6">
    <location>
        <begin position="325"/>
        <end position="328"/>
    </location>
    <ligand>
        <name>GTP</name>
        <dbReference type="ChEBI" id="CHEBI:37565"/>
    </ligand>
</feature>
<evidence type="ECO:0000256" key="5">
    <source>
        <dbReference type="HAMAP-Rule" id="MF_00900"/>
    </source>
</evidence>
<comment type="caution">
    <text evidence="10">The sequence shown here is derived from an EMBL/GenBank/DDBJ whole genome shotgun (WGS) entry which is preliminary data.</text>
</comment>
<reference evidence="10 11" key="1">
    <citation type="journal article" date="2016" name="Nat. Commun.">
        <title>Thousands of microbial genomes shed light on interconnected biogeochemical processes in an aquifer system.</title>
        <authorList>
            <person name="Anantharaman K."/>
            <person name="Brown C.T."/>
            <person name="Hug L.A."/>
            <person name="Sharon I."/>
            <person name="Castelle C.J."/>
            <person name="Probst A.J."/>
            <person name="Thomas B.C."/>
            <person name="Singh A."/>
            <person name="Wilkins M.J."/>
            <person name="Karaoz U."/>
            <person name="Brodie E.L."/>
            <person name="Williams K.H."/>
            <person name="Hubbard S.S."/>
            <person name="Banfield J.F."/>
        </authorList>
    </citation>
    <scope>NUCLEOTIDE SEQUENCE [LARGE SCALE GENOMIC DNA]</scope>
</reference>
<evidence type="ECO:0000256" key="2">
    <source>
        <dbReference type="ARBA" id="ARBA00022741"/>
    </source>
</evidence>
<feature type="binding site" evidence="6">
    <location>
        <begin position="236"/>
        <end position="240"/>
    </location>
    <ligand>
        <name>GTP</name>
        <dbReference type="ChEBI" id="CHEBI:37565"/>
    </ligand>
</feature>
<keyword evidence="3 7" id="KW-0460">Magnesium</keyword>
<proteinExistence type="inferred from homology"/>
<comment type="function">
    <text evidence="5">GTPase that associates with the 50S ribosomal subunit and may have a role during protein synthesis or ribosome biogenesis.</text>
</comment>
<dbReference type="Gene3D" id="6.10.250.2860">
    <property type="match status" value="1"/>
</dbReference>
<dbReference type="InterPro" id="IPR025121">
    <property type="entry name" value="GTPase_HflX_N"/>
</dbReference>
<dbReference type="GO" id="GO:0043022">
    <property type="term" value="F:ribosome binding"/>
    <property type="evidence" value="ECO:0007669"/>
    <property type="project" value="TreeGrafter"/>
</dbReference>
<dbReference type="Proteomes" id="UP000176609">
    <property type="component" value="Unassembled WGS sequence"/>
</dbReference>
<feature type="binding site" evidence="6">
    <location>
        <begin position="211"/>
        <end position="218"/>
    </location>
    <ligand>
        <name>GTP</name>
        <dbReference type="ChEBI" id="CHEBI:37565"/>
    </ligand>
</feature>
<dbReference type="PANTHER" id="PTHR10229:SF0">
    <property type="entry name" value="GTP-BINDING PROTEIN 6-RELATED"/>
    <property type="match status" value="1"/>
</dbReference>
<evidence type="ECO:0000259" key="9">
    <source>
        <dbReference type="PROSITE" id="PS51705"/>
    </source>
</evidence>
<dbReference type="PANTHER" id="PTHR10229">
    <property type="entry name" value="GTP-BINDING PROTEIN HFLX"/>
    <property type="match status" value="1"/>
</dbReference>
<dbReference type="GO" id="GO:0003924">
    <property type="term" value="F:GTPase activity"/>
    <property type="evidence" value="ECO:0007669"/>
    <property type="project" value="UniProtKB-UniRule"/>
</dbReference>
<dbReference type="SUPFAM" id="SSF52540">
    <property type="entry name" value="P-loop containing nucleoside triphosphate hydrolases"/>
    <property type="match status" value="1"/>
</dbReference>
<dbReference type="InterPro" id="IPR042108">
    <property type="entry name" value="GTPase_HflX_N_sf"/>
</dbReference>
<keyword evidence="1 7" id="KW-0479">Metal-binding</keyword>
<feature type="binding site" evidence="7">
    <location>
        <position position="238"/>
    </location>
    <ligand>
        <name>Mg(2+)</name>
        <dbReference type="ChEBI" id="CHEBI:18420"/>
    </ligand>
</feature>
<dbReference type="InterPro" id="IPR006073">
    <property type="entry name" value="GTP-bd"/>
</dbReference>
<feature type="binding site" evidence="7">
    <location>
        <position position="218"/>
    </location>
    <ligand>
        <name>Mg(2+)</name>
        <dbReference type="ChEBI" id="CHEBI:18420"/>
    </ligand>
</feature>
<dbReference type="PIRSF" id="PIRSF006809">
    <property type="entry name" value="GTP-binding_hflX_prd"/>
    <property type="match status" value="1"/>
</dbReference>
<protein>
    <recommendedName>
        <fullName evidence="5">GTPase HflX</fullName>
    </recommendedName>
    <alternativeName>
        <fullName evidence="5">GTP-binding protein HflX</fullName>
    </alternativeName>
</protein>
<organism evidence="10 11">
    <name type="scientific">Candidatus Gottesmanbacteria bacterium RIFCSPLOWO2_01_FULL_39_12b</name>
    <dbReference type="NCBI Taxonomy" id="1798388"/>
    <lineage>
        <taxon>Bacteria</taxon>
        <taxon>Candidatus Gottesmaniibacteriota</taxon>
    </lineage>
</organism>
<dbReference type="InterPro" id="IPR027417">
    <property type="entry name" value="P-loop_NTPase"/>
</dbReference>
<evidence type="ECO:0000256" key="3">
    <source>
        <dbReference type="ARBA" id="ARBA00022842"/>
    </source>
</evidence>
<keyword evidence="4 5" id="KW-0342">GTP-binding</keyword>
<dbReference type="Pfam" id="PF16360">
    <property type="entry name" value="GTP-bdg_M"/>
    <property type="match status" value="1"/>
</dbReference>
<comment type="subunit">
    <text evidence="5">Monomer. Associates with the 50S ribosomal subunit.</text>
</comment>
<feature type="binding site" evidence="6">
    <location>
        <begin position="259"/>
        <end position="262"/>
    </location>
    <ligand>
        <name>GTP</name>
        <dbReference type="ChEBI" id="CHEBI:37565"/>
    </ligand>
</feature>
<comment type="similarity">
    <text evidence="5">Belongs to the TRAFAC class OBG-HflX-like GTPase superfamily. HflX GTPase family.</text>
</comment>
<evidence type="ECO:0000256" key="4">
    <source>
        <dbReference type="ARBA" id="ARBA00023134"/>
    </source>
</evidence>
<gene>
    <name evidence="5" type="primary">hflX</name>
    <name evidence="10" type="ORF">A2960_01715</name>
</gene>
<dbReference type="PROSITE" id="PS51705">
    <property type="entry name" value="G_HFLX"/>
    <property type="match status" value="1"/>
</dbReference>
<dbReference type="CDD" id="cd01878">
    <property type="entry name" value="HflX"/>
    <property type="match status" value="1"/>
</dbReference>
<evidence type="ECO:0000256" key="7">
    <source>
        <dbReference type="PIRSR" id="PIRSR006809-2"/>
    </source>
</evidence>
<name>A0A1F6AQ88_9BACT</name>
<evidence type="ECO:0000313" key="11">
    <source>
        <dbReference type="Proteomes" id="UP000176609"/>
    </source>
</evidence>
<feature type="coiled-coil region" evidence="8">
    <location>
        <begin position="171"/>
        <end position="198"/>
    </location>
</feature>
<dbReference type="Pfam" id="PF13167">
    <property type="entry name" value="GTP-bdg_N"/>
    <property type="match status" value="1"/>
</dbReference>
<dbReference type="InterPro" id="IPR030394">
    <property type="entry name" value="G_HFLX_dom"/>
</dbReference>
<evidence type="ECO:0000256" key="8">
    <source>
        <dbReference type="SAM" id="Coils"/>
    </source>
</evidence>
<comment type="subcellular location">
    <subcellularLocation>
        <location evidence="5">Cytoplasm</location>
    </subcellularLocation>
    <text evidence="5">May associate with membranes.</text>
</comment>
<dbReference type="GO" id="GO:0005525">
    <property type="term" value="F:GTP binding"/>
    <property type="evidence" value="ECO:0007669"/>
    <property type="project" value="UniProtKB-UniRule"/>
</dbReference>
<accession>A0A1F6AQ88</accession>
<dbReference type="Gene3D" id="3.40.50.11060">
    <property type="entry name" value="GTPase HflX, N-terminal domain"/>
    <property type="match status" value="1"/>
</dbReference>
<keyword evidence="8" id="KW-0175">Coiled coil</keyword>
<dbReference type="NCBIfam" id="TIGR03156">
    <property type="entry name" value="GTP_HflX"/>
    <property type="match status" value="1"/>
</dbReference>
<dbReference type="InterPro" id="IPR032305">
    <property type="entry name" value="GTP-bd_M"/>
</dbReference>
<dbReference type="EMBL" id="MFJR01000007">
    <property type="protein sequence ID" value="OGG26860.1"/>
    <property type="molecule type" value="Genomic_DNA"/>
</dbReference>
<dbReference type="AlphaFoldDB" id="A0A1F6AQ88"/>